<dbReference type="Pfam" id="PF19040">
    <property type="entry name" value="SGNH"/>
    <property type="match status" value="1"/>
</dbReference>
<dbReference type="RefSeq" id="WP_051379090.1">
    <property type="nucleotide sequence ID" value="NZ_KI519499.1"/>
</dbReference>
<reference evidence="5" key="3">
    <citation type="journal article" date="2006" name="Infect. Immun.">
        <title>The presence of peptidoglycan O-acetyltransferase in various staphylococcal species correlates with lysozyme resistance and pathogenicity.</title>
        <authorList>
            <person name="Bera A."/>
            <person name="Biswas R."/>
            <person name="Herbert S."/>
            <person name="Gotz F."/>
        </authorList>
    </citation>
    <scope>NUCLEOTIDE SEQUENCE</scope>
</reference>
<dbReference type="PANTHER" id="PTHR23028">
    <property type="entry name" value="ACETYLTRANSFERASE"/>
    <property type="match status" value="1"/>
</dbReference>
<organism evidence="4 5">
    <name type="scientific">Derxia gummosa DSM 723</name>
    <dbReference type="NCBI Taxonomy" id="1121388"/>
    <lineage>
        <taxon>Bacteria</taxon>
        <taxon>Pseudomonadati</taxon>
        <taxon>Pseudomonadota</taxon>
        <taxon>Betaproteobacteria</taxon>
        <taxon>Burkholderiales</taxon>
        <taxon>Alcaligenaceae</taxon>
        <taxon>Derxia</taxon>
    </lineage>
</organism>
<dbReference type="GO" id="GO:0016747">
    <property type="term" value="F:acyltransferase activity, transferring groups other than amino-acyl groups"/>
    <property type="evidence" value="ECO:0007669"/>
    <property type="project" value="InterPro"/>
</dbReference>
<feature type="transmembrane region" description="Helical" evidence="1">
    <location>
        <begin position="282"/>
        <end position="302"/>
    </location>
</feature>
<evidence type="ECO:0000259" key="3">
    <source>
        <dbReference type="Pfam" id="PF19040"/>
    </source>
</evidence>
<dbReference type="EC" id="2.3.1.-" evidence="5"/>
<feature type="transmembrane region" description="Helical" evidence="1">
    <location>
        <begin position="167"/>
        <end position="186"/>
    </location>
</feature>
<proteinExistence type="predicted"/>
<reference evidence="5" key="2">
    <citation type="journal article" date="2004" name="Prog. Lipid Res.">
        <title>GDSL family of serine esterases/lipases.</title>
        <authorList>
            <person name="Akoh C.C."/>
            <person name="Lee G.C."/>
            <person name="Liaw Y.C."/>
            <person name="Huang T.H."/>
            <person name="Shaw J.F."/>
        </authorList>
    </citation>
    <scope>NUCLEOTIDE SEQUENCE</scope>
</reference>
<evidence type="ECO:0000259" key="2">
    <source>
        <dbReference type="Pfam" id="PF01757"/>
    </source>
</evidence>
<feature type="transmembrane region" description="Helical" evidence="1">
    <location>
        <begin position="138"/>
        <end position="160"/>
    </location>
</feature>
<keyword evidence="1" id="KW-0472">Membrane</keyword>
<protein>
    <submittedName>
        <fullName evidence="5">Acyltransferase family protein</fullName>
        <ecNumber evidence="5">2.3.1.-</ecNumber>
    </submittedName>
</protein>
<feature type="transmembrane region" description="Helical" evidence="1">
    <location>
        <begin position="248"/>
        <end position="270"/>
    </location>
</feature>
<dbReference type="Proteomes" id="UP000675920">
    <property type="component" value="Unplaced"/>
</dbReference>
<sequence length="639" mass="69334">MSQVHAHAYRPEVDGLRSLAILPVLLFHAGFPGFYGGFVGVDVFFVISGFLITGIIAREVVDGRFSIAEFYRRRILRIFPALFVMVAVSAIVATLSGLPLELVSFARSVVSTWSFASNILFYTESGYFGPEAHGMPLLHTWSLAVEEQFYLVWPLLLWGFGKKRGGAVGMTLGIGIASFIAALVMLPRDASAAFYLIPSRAWELLAGALVALLPMPVLRNRALREVVSIAGLLAILWTVKFYSQATPFPGLGALPPVLGAAAIIAATGYGPCMVGRLLSLRPLVFIGLISFSLYLWHWPVIVYSQSALFLEQTLAVKCGLVAVSMLLAWLSWRFVEQPFRVNAKRFTTPRVLRAGGLVTAGFVLTGVLGIVSHGLPARFTPEELTIAGYEGYEGDRAYRGGECFVVQPDDPFDAAKCLARSGDRPALLIVGDSHGAHLWPGMHAEAHGMDVLQATATGCRPTINPEAKGEAPCRGFFRNVLGEWLPTHRVSTLVVAGRWTRADLPALRQTLAAVEDSADRVVLVGPIPQYATALPRIIVHAMQAEDPTAVRRGLVSEIFRLDAEMKRQFAGGKLHYVSLVDMLCKDGDCRAYAREGVPMQFDYGHLTVEGSEIVARSILGQIGDLQADGPLPAVTALVH</sequence>
<dbReference type="PANTHER" id="PTHR23028:SF53">
    <property type="entry name" value="ACYL_TRANSF_3 DOMAIN-CONTAINING PROTEIN"/>
    <property type="match status" value="1"/>
</dbReference>
<accession>A0A8B6X9G4</accession>
<feature type="transmembrane region" description="Helical" evidence="1">
    <location>
        <begin position="356"/>
        <end position="375"/>
    </location>
</feature>
<keyword evidence="5" id="KW-0012">Acyltransferase</keyword>
<feature type="transmembrane region" description="Helical" evidence="1">
    <location>
        <begin position="192"/>
        <end position="213"/>
    </location>
</feature>
<feature type="transmembrane region" description="Helical" evidence="1">
    <location>
        <begin position="225"/>
        <end position="242"/>
    </location>
</feature>
<feature type="domain" description="Acyltransferase 3" evidence="2">
    <location>
        <begin position="12"/>
        <end position="332"/>
    </location>
</feature>
<reference evidence="5" key="4">
    <citation type="submission" date="2025-08" db="UniProtKB">
        <authorList>
            <consortium name="RefSeq"/>
        </authorList>
    </citation>
    <scope>IDENTIFICATION</scope>
</reference>
<name>A0A8B6X9G4_9BURK</name>
<dbReference type="InterPro" id="IPR043968">
    <property type="entry name" value="SGNH"/>
</dbReference>
<keyword evidence="1" id="KW-1133">Transmembrane helix</keyword>
<keyword evidence="5" id="KW-0808">Transferase</keyword>
<feature type="domain" description="SGNH" evidence="3">
    <location>
        <begin position="409"/>
        <end position="617"/>
    </location>
</feature>
<dbReference type="InterPro" id="IPR002656">
    <property type="entry name" value="Acyl_transf_3_dom"/>
</dbReference>
<feature type="transmembrane region" description="Helical" evidence="1">
    <location>
        <begin position="78"/>
        <end position="98"/>
    </location>
</feature>
<dbReference type="GO" id="GO:0009103">
    <property type="term" value="P:lipopolysaccharide biosynthetic process"/>
    <property type="evidence" value="ECO:0007669"/>
    <property type="project" value="TreeGrafter"/>
</dbReference>
<dbReference type="InterPro" id="IPR050879">
    <property type="entry name" value="Acyltransferase_3"/>
</dbReference>
<feature type="transmembrane region" description="Helical" evidence="1">
    <location>
        <begin position="34"/>
        <end position="57"/>
    </location>
</feature>
<evidence type="ECO:0000313" key="4">
    <source>
        <dbReference type="Proteomes" id="UP000675920"/>
    </source>
</evidence>
<keyword evidence="4" id="KW-1185">Reference proteome</keyword>
<evidence type="ECO:0000256" key="1">
    <source>
        <dbReference type="SAM" id="Phobius"/>
    </source>
</evidence>
<dbReference type="GO" id="GO:0016020">
    <property type="term" value="C:membrane"/>
    <property type="evidence" value="ECO:0007669"/>
    <property type="project" value="TreeGrafter"/>
</dbReference>
<reference evidence="5" key="1">
    <citation type="journal article" date="1996" name="J. Bacteriol.">
        <title>Molecular characterization of the oafA locus responsible for acetylation of Salmonella typhimurium O-antigen: oafA is a member of a family of integral membrane trans-acylases.</title>
        <authorList>
            <person name="Slauch J.M."/>
            <person name="Lee A.A."/>
            <person name="Mahan M.J."/>
            <person name="Mekalanos J.J."/>
        </authorList>
    </citation>
    <scope>NUCLEOTIDE SEQUENCE</scope>
</reference>
<dbReference type="AlphaFoldDB" id="A0A8B6X9G4"/>
<evidence type="ECO:0000313" key="5">
    <source>
        <dbReference type="RefSeq" id="WP_051379090.1"/>
    </source>
</evidence>
<dbReference type="Pfam" id="PF01757">
    <property type="entry name" value="Acyl_transf_3"/>
    <property type="match status" value="1"/>
</dbReference>
<feature type="transmembrane region" description="Helical" evidence="1">
    <location>
        <begin position="314"/>
        <end position="335"/>
    </location>
</feature>
<keyword evidence="1" id="KW-0812">Transmembrane</keyword>